<keyword evidence="2" id="KW-1185">Reference proteome</keyword>
<proteinExistence type="predicted"/>
<dbReference type="KEGG" id="dpl:KGM_215604"/>
<protein>
    <submittedName>
        <fullName evidence="1">Uncharacterized protein</fullName>
    </submittedName>
</protein>
<dbReference type="Proteomes" id="UP000007151">
    <property type="component" value="Unassembled WGS sequence"/>
</dbReference>
<organism evidence="1 2">
    <name type="scientific">Danaus plexippus plexippus</name>
    <dbReference type="NCBI Taxonomy" id="278856"/>
    <lineage>
        <taxon>Eukaryota</taxon>
        <taxon>Metazoa</taxon>
        <taxon>Ecdysozoa</taxon>
        <taxon>Arthropoda</taxon>
        <taxon>Hexapoda</taxon>
        <taxon>Insecta</taxon>
        <taxon>Pterygota</taxon>
        <taxon>Neoptera</taxon>
        <taxon>Endopterygota</taxon>
        <taxon>Lepidoptera</taxon>
        <taxon>Glossata</taxon>
        <taxon>Ditrysia</taxon>
        <taxon>Papilionoidea</taxon>
        <taxon>Nymphalidae</taxon>
        <taxon>Danainae</taxon>
        <taxon>Danaini</taxon>
        <taxon>Danaina</taxon>
        <taxon>Danaus</taxon>
        <taxon>Danaus</taxon>
    </lineage>
</organism>
<dbReference type="AlphaFoldDB" id="A0A212EYG0"/>
<sequence length="79" mass="8484">MVLHKRSEVTGPLAELTLNKTSARRTVAARPYPTPGTCEVCGETISVHPPVPAVGHVMMTAALSVTYTNLGKYKLHVKV</sequence>
<reference evidence="1 2" key="1">
    <citation type="journal article" date="2011" name="Cell">
        <title>The monarch butterfly genome yields insights into long-distance migration.</title>
        <authorList>
            <person name="Zhan S."/>
            <person name="Merlin C."/>
            <person name="Boore J.L."/>
            <person name="Reppert S.M."/>
        </authorList>
    </citation>
    <scope>NUCLEOTIDE SEQUENCE [LARGE SCALE GENOMIC DNA]</scope>
    <source>
        <strain evidence="1">F-2</strain>
    </source>
</reference>
<dbReference type="InParanoid" id="A0A212EYG0"/>
<name>A0A212EYG0_DANPL</name>
<accession>A0A212EYG0</accession>
<evidence type="ECO:0000313" key="2">
    <source>
        <dbReference type="Proteomes" id="UP000007151"/>
    </source>
</evidence>
<evidence type="ECO:0000313" key="1">
    <source>
        <dbReference type="EMBL" id="OWR46497.1"/>
    </source>
</evidence>
<gene>
    <name evidence="1" type="ORF">KGM_215604</name>
</gene>
<comment type="caution">
    <text evidence="1">The sequence shown here is derived from an EMBL/GenBank/DDBJ whole genome shotgun (WGS) entry which is preliminary data.</text>
</comment>
<dbReference type="EMBL" id="AGBW02011552">
    <property type="protein sequence ID" value="OWR46497.1"/>
    <property type="molecule type" value="Genomic_DNA"/>
</dbReference>